<evidence type="ECO:0000256" key="1">
    <source>
        <dbReference type="ARBA" id="ARBA00004123"/>
    </source>
</evidence>
<dbReference type="GO" id="GO:0003677">
    <property type="term" value="F:DNA binding"/>
    <property type="evidence" value="ECO:0007669"/>
    <property type="project" value="UniProtKB-UniRule"/>
</dbReference>
<dbReference type="SMART" id="SM00398">
    <property type="entry name" value="HMG"/>
    <property type="match status" value="2"/>
</dbReference>
<reference evidence="7" key="1">
    <citation type="submission" date="2014-09" db="EMBL/GenBank/DDBJ databases">
        <authorList>
            <person name="Magalhaes I.L.F."/>
            <person name="Oliveira U."/>
            <person name="Santos F.R."/>
            <person name="Vidigal T.H.D.A."/>
            <person name="Brescovit A.D."/>
            <person name="Santos A.J."/>
        </authorList>
    </citation>
    <scope>NUCLEOTIDE SEQUENCE</scope>
</reference>
<evidence type="ECO:0000256" key="5">
    <source>
        <dbReference type="PROSITE-ProRule" id="PRU00267"/>
    </source>
</evidence>
<evidence type="ECO:0000256" key="4">
    <source>
        <dbReference type="ARBA" id="ARBA00023242"/>
    </source>
</evidence>
<feature type="DNA-binding region" description="HMG box" evidence="5">
    <location>
        <begin position="90"/>
        <end position="158"/>
    </location>
</feature>
<dbReference type="EMBL" id="GBRD01003388">
    <property type="protein sequence ID" value="JAG62433.1"/>
    <property type="molecule type" value="Transcribed_RNA"/>
</dbReference>
<name>A0A0K8TA50_LYGHE</name>
<dbReference type="GO" id="GO:0005634">
    <property type="term" value="C:nucleus"/>
    <property type="evidence" value="ECO:0007669"/>
    <property type="project" value="UniProtKB-SubCell"/>
</dbReference>
<feature type="DNA-binding region" description="HMG box" evidence="5">
    <location>
        <begin position="10"/>
        <end position="76"/>
    </location>
</feature>
<evidence type="ECO:0000259" key="6">
    <source>
        <dbReference type="PROSITE" id="PS50118"/>
    </source>
</evidence>
<dbReference type="InterPro" id="IPR009071">
    <property type="entry name" value="HMG_box_dom"/>
</dbReference>
<dbReference type="Gene3D" id="1.10.30.10">
    <property type="entry name" value="High mobility group box domain"/>
    <property type="match status" value="2"/>
</dbReference>
<keyword evidence="3 5" id="KW-0238">DNA-binding</keyword>
<organism evidence="7">
    <name type="scientific">Lygus hesperus</name>
    <name type="common">Western plant bug</name>
    <dbReference type="NCBI Taxonomy" id="30085"/>
    <lineage>
        <taxon>Eukaryota</taxon>
        <taxon>Metazoa</taxon>
        <taxon>Ecdysozoa</taxon>
        <taxon>Arthropoda</taxon>
        <taxon>Hexapoda</taxon>
        <taxon>Insecta</taxon>
        <taxon>Pterygota</taxon>
        <taxon>Neoptera</taxon>
        <taxon>Paraneoptera</taxon>
        <taxon>Hemiptera</taxon>
        <taxon>Heteroptera</taxon>
        <taxon>Panheteroptera</taxon>
        <taxon>Cimicomorpha</taxon>
        <taxon>Miridae</taxon>
        <taxon>Mirini</taxon>
        <taxon>Lygus</taxon>
    </lineage>
</organism>
<proteinExistence type="inferred from homology"/>
<comment type="similarity">
    <text evidence="2">Belongs to the HMGB family.</text>
</comment>
<dbReference type="Pfam" id="PF09011">
    <property type="entry name" value="HMG_box_2"/>
    <property type="match status" value="1"/>
</dbReference>
<keyword evidence="4 5" id="KW-0539">Nucleus</keyword>
<evidence type="ECO:0000256" key="2">
    <source>
        <dbReference type="ARBA" id="ARBA00008774"/>
    </source>
</evidence>
<dbReference type="AlphaFoldDB" id="A0A0K8TA50"/>
<evidence type="ECO:0000313" key="7">
    <source>
        <dbReference type="EMBL" id="JAG62433.1"/>
    </source>
</evidence>
<feature type="domain" description="HMG box" evidence="6">
    <location>
        <begin position="90"/>
        <end position="158"/>
    </location>
</feature>
<feature type="domain" description="HMG box" evidence="6">
    <location>
        <begin position="10"/>
        <end position="76"/>
    </location>
</feature>
<dbReference type="PANTHER" id="PTHR48112">
    <property type="entry name" value="HIGH MOBILITY GROUP PROTEIN DSP1"/>
    <property type="match status" value="1"/>
</dbReference>
<sequence length="163" mass="19898">MPRQRSNVKPQGRKTAYASFVQFFRKEQKNKQVGFLEFSKRCAERWRTMSDREKKRFHDMAARDKRRYETEIKNYTPCSQKIRMKDSNAPKRPIPAFFQFSKVERRRVKEMNPEYTAVEISKELGRLWAEADDSVKRKYQELADQDKARYEREISRYKQRRAR</sequence>
<dbReference type="PROSITE" id="PS50118">
    <property type="entry name" value="HMG_BOX_2"/>
    <property type="match status" value="2"/>
</dbReference>
<dbReference type="CDD" id="cd21978">
    <property type="entry name" value="HMG-box_HMGB_rpt1"/>
    <property type="match status" value="1"/>
</dbReference>
<dbReference type="Pfam" id="PF00505">
    <property type="entry name" value="HMG_box"/>
    <property type="match status" value="1"/>
</dbReference>
<comment type="subcellular location">
    <subcellularLocation>
        <location evidence="1">Nucleus</location>
    </subcellularLocation>
</comment>
<dbReference type="PRINTS" id="PR00886">
    <property type="entry name" value="HIGHMOBLTY12"/>
</dbReference>
<dbReference type="InterPro" id="IPR050342">
    <property type="entry name" value="HMGB"/>
</dbReference>
<dbReference type="PANTHER" id="PTHR48112:SF32">
    <property type="entry name" value="HIGH MOBILITY GROUP PROTEIN B3"/>
    <property type="match status" value="1"/>
</dbReference>
<dbReference type="SUPFAM" id="SSF47095">
    <property type="entry name" value="HMG-box"/>
    <property type="match status" value="2"/>
</dbReference>
<evidence type="ECO:0000256" key="3">
    <source>
        <dbReference type="ARBA" id="ARBA00023125"/>
    </source>
</evidence>
<protein>
    <recommendedName>
        <fullName evidence="6">HMG box domain-containing protein</fullName>
    </recommendedName>
</protein>
<dbReference type="InterPro" id="IPR036910">
    <property type="entry name" value="HMG_box_dom_sf"/>
</dbReference>
<accession>A0A0K8TA50</accession>